<dbReference type="PANTHER" id="PTHR13037">
    <property type="entry name" value="FORMIN"/>
    <property type="match status" value="1"/>
</dbReference>
<dbReference type="Proteomes" id="UP000315369">
    <property type="component" value="Unassembled WGS sequence"/>
</dbReference>
<dbReference type="EMBL" id="VIFM01000102">
    <property type="protein sequence ID" value="TQF13379.1"/>
    <property type="molecule type" value="Genomic_DNA"/>
</dbReference>
<evidence type="ECO:0000313" key="4">
    <source>
        <dbReference type="EMBL" id="TQF13379.1"/>
    </source>
</evidence>
<comment type="caution">
    <text evidence="4">The sequence shown here is derived from an EMBL/GenBank/DDBJ whole genome shotgun (WGS) entry which is preliminary data.</text>
</comment>
<proteinExistence type="predicted"/>
<dbReference type="OrthoDB" id="5506264at2"/>
<evidence type="ECO:0000256" key="2">
    <source>
        <dbReference type="SAM" id="MobiDB-lite"/>
    </source>
</evidence>
<dbReference type="AlphaFoldDB" id="A0A540WWJ4"/>
<feature type="compositionally biased region" description="Acidic residues" evidence="2">
    <location>
        <begin position="308"/>
        <end position="320"/>
    </location>
</feature>
<feature type="compositionally biased region" description="Low complexity" evidence="2">
    <location>
        <begin position="46"/>
        <end position="60"/>
    </location>
</feature>
<accession>A0A540WWJ4</accession>
<feature type="region of interest" description="Disordered" evidence="2">
    <location>
        <begin position="86"/>
        <end position="640"/>
    </location>
</feature>
<feature type="region of interest" description="Disordered" evidence="2">
    <location>
        <begin position="875"/>
        <end position="898"/>
    </location>
</feature>
<gene>
    <name evidence="4" type="ORF">FJV41_24245</name>
</gene>
<dbReference type="NCBIfam" id="TIGR02098">
    <property type="entry name" value="MJ0042_CXXC"/>
    <property type="match status" value="1"/>
</dbReference>
<sequence>MIVKCARCQTRFKIPDEKVTDKGVKVRCTKCQNTFRVTREPGGEDAGASSPPSSAGQADPFAEFGVAPDPKGVEVTRPGFFAQGVAATRALSGSPSSSENPSWNSMDGELDTEDGVFREPTRIGPMPRPPLQASGSPGVAAARNGGAVPLPAPPEAIRPPVDTSTGLYGGAVPPPVEDGAPMPAGAVPLPGFAPSSPRAGPGVASPRSAPPGGMAARAMPPPPPPAALRQGGGAVPPPPPGSGTLAGSASPPAPDADDPFADFLSAPMPGGAQDPFDALPAPVTGPSIADRRPSAPGSRAAPPAPPAVDDDPFASIDIDDSTMVGSPPAQVAPVASAPPSVEDDPFASIDIDDSTMAGQPSFSPVAPASRGAPPSAPAARGGAGAPSGARAPSAGGSAPHAAPAGAAVAAPRAASAGAPVAAPRSAPAGAPVAASVPPAAPTGASVGASAPRAVLAGAPLTAPPARAAQPGASFTGPDDATQAGRPPHQGAAPSARAALFSGPEDATVPGRPPLQSAPGGPDPFGALDLGDATMPGRPPLQSAPGGADPFGALDLGDATMPGRPPHPAAGAGFESPSAPPAGAQDLFDLSSDGDFGEHAGLQPSDTGRAALFGTSSQGALGLDDSQAHSTGSLLDDVPPPEEGLDFGGVTLGRIGGAGVGQREVLELDPQMSAAPVVSVAKPTARPEDVGIPQARPPSRARKVTALLVNLMVAAALVVGLGAVGSVYLSEGRLDLSVLSPENLRALVVPAPKPLVALDVSNGLFETQAGRPLFFIRGDAENRTASATHIRVRGALFDGDQRVRSVEGLAGLVATPEELHAVGNAEAAQALRKRLDAGAVSVAPGARVPFLLVFHEYPAALGSFRLEVTVEAVPPPAEAAPAPTEAAPPQAPVQAAPTE</sequence>
<dbReference type="InterPro" id="IPR011723">
    <property type="entry name" value="Znf/thioredoxin_put"/>
</dbReference>
<evidence type="ECO:0000256" key="1">
    <source>
        <dbReference type="ARBA" id="ARBA00022581"/>
    </source>
</evidence>
<feature type="compositionally biased region" description="Low complexity" evidence="2">
    <location>
        <begin position="92"/>
        <end position="105"/>
    </location>
</feature>
<feature type="compositionally biased region" description="Low complexity" evidence="2">
    <location>
        <begin position="878"/>
        <end position="898"/>
    </location>
</feature>
<feature type="compositionally biased region" description="Low complexity" evidence="2">
    <location>
        <begin position="363"/>
        <end position="451"/>
    </location>
</feature>
<evidence type="ECO:0000259" key="3">
    <source>
        <dbReference type="Pfam" id="PF13717"/>
    </source>
</evidence>
<organism evidence="4 5">
    <name type="scientific">Myxococcus llanfairpwllgwyngyllgogerychwyrndrobwllllantysiliogogogochensis</name>
    <dbReference type="NCBI Taxonomy" id="2590453"/>
    <lineage>
        <taxon>Bacteria</taxon>
        <taxon>Pseudomonadati</taxon>
        <taxon>Myxococcota</taxon>
        <taxon>Myxococcia</taxon>
        <taxon>Myxococcales</taxon>
        <taxon>Cystobacterineae</taxon>
        <taxon>Myxococcaceae</taxon>
        <taxon>Myxococcus</taxon>
    </lineage>
</organism>
<feature type="compositionally biased region" description="Low complexity" evidence="2">
    <location>
        <begin position="204"/>
        <end position="218"/>
    </location>
</feature>
<name>A0A540WWJ4_9BACT</name>
<dbReference type="RefSeq" id="WP_141644913.1">
    <property type="nucleotide sequence ID" value="NZ_VIFM01000102.1"/>
</dbReference>
<feature type="compositionally biased region" description="Acidic residues" evidence="2">
    <location>
        <begin position="341"/>
        <end position="353"/>
    </location>
</feature>
<feature type="domain" description="Zinc finger/thioredoxin putative" evidence="3">
    <location>
        <begin position="1"/>
        <end position="36"/>
    </location>
</feature>
<protein>
    <recommendedName>
        <fullName evidence="3">Zinc finger/thioredoxin putative domain-containing protein</fullName>
    </recommendedName>
</protein>
<keyword evidence="1" id="KW-0945">Host-virus interaction</keyword>
<feature type="region of interest" description="Disordered" evidence="2">
    <location>
        <begin position="37"/>
        <end position="70"/>
    </location>
</feature>
<feature type="compositionally biased region" description="Low complexity" evidence="2">
    <location>
        <begin position="326"/>
        <end position="340"/>
    </location>
</feature>
<reference evidence="4 5" key="1">
    <citation type="submission" date="2019-06" db="EMBL/GenBank/DDBJ databases">
        <authorList>
            <person name="Livingstone P."/>
            <person name="Whitworth D."/>
        </authorList>
    </citation>
    <scope>NUCLEOTIDE SEQUENCE [LARGE SCALE GENOMIC DNA]</scope>
    <source>
        <strain evidence="4 5">AM401</strain>
    </source>
</reference>
<dbReference type="PANTHER" id="PTHR13037:SF24">
    <property type="entry name" value="POLYCOMB PROTEIN PCL-RELATED"/>
    <property type="match status" value="1"/>
</dbReference>
<evidence type="ECO:0000313" key="5">
    <source>
        <dbReference type="Proteomes" id="UP000315369"/>
    </source>
</evidence>
<keyword evidence="5" id="KW-1185">Reference proteome</keyword>
<dbReference type="Pfam" id="PF13717">
    <property type="entry name" value="Zn_ribbon_4"/>
    <property type="match status" value="1"/>
</dbReference>